<reference evidence="2" key="1">
    <citation type="journal article" date="2014" name="Int. J. Syst. Evol. Microbiol.">
        <title>Complete genome sequence of Corynebacterium casei LMG S-19264T (=DSM 44701T), isolated from a smear-ripened cheese.</title>
        <authorList>
            <consortium name="US DOE Joint Genome Institute (JGI-PGF)"/>
            <person name="Walter F."/>
            <person name="Albersmeier A."/>
            <person name="Kalinowski J."/>
            <person name="Ruckert C."/>
        </authorList>
    </citation>
    <scope>NUCLEOTIDE SEQUENCE</scope>
    <source>
        <strain evidence="2">VKM Ac-1069</strain>
    </source>
</reference>
<name>A0A9W6KY33_9PSEU</name>
<comment type="caution">
    <text evidence="2">The sequence shown here is derived from an EMBL/GenBank/DDBJ whole genome shotgun (WGS) entry which is preliminary data.</text>
</comment>
<dbReference type="AlphaFoldDB" id="A0A9W6KY33"/>
<dbReference type="Proteomes" id="UP001143463">
    <property type="component" value="Unassembled WGS sequence"/>
</dbReference>
<evidence type="ECO:0000313" key="2">
    <source>
        <dbReference type="EMBL" id="GLL10202.1"/>
    </source>
</evidence>
<dbReference type="Gene3D" id="3.40.50.1240">
    <property type="entry name" value="Phosphoglycerate mutase-like"/>
    <property type="match status" value="1"/>
</dbReference>
<evidence type="ECO:0008006" key="4">
    <source>
        <dbReference type="Google" id="ProtNLM"/>
    </source>
</evidence>
<accession>A0A9W6KY33</accession>
<protein>
    <recommendedName>
        <fullName evidence="4">Histidine phosphatase family protein</fullName>
    </recommendedName>
</protein>
<proteinExistence type="predicted"/>
<feature type="compositionally biased region" description="Basic and acidic residues" evidence="1">
    <location>
        <begin position="29"/>
        <end position="42"/>
    </location>
</feature>
<keyword evidence="3" id="KW-1185">Reference proteome</keyword>
<organism evidence="2 3">
    <name type="scientific">Pseudonocardia halophobica</name>
    <dbReference type="NCBI Taxonomy" id="29401"/>
    <lineage>
        <taxon>Bacteria</taxon>
        <taxon>Bacillati</taxon>
        <taxon>Actinomycetota</taxon>
        <taxon>Actinomycetes</taxon>
        <taxon>Pseudonocardiales</taxon>
        <taxon>Pseudonocardiaceae</taxon>
        <taxon>Pseudonocardia</taxon>
    </lineage>
</organism>
<feature type="region of interest" description="Disordered" evidence="1">
    <location>
        <begin position="29"/>
        <end position="56"/>
    </location>
</feature>
<dbReference type="InterPro" id="IPR029033">
    <property type="entry name" value="His_PPase_superfam"/>
</dbReference>
<dbReference type="EMBL" id="BSFQ01000004">
    <property type="protein sequence ID" value="GLL10202.1"/>
    <property type="molecule type" value="Genomic_DNA"/>
</dbReference>
<reference evidence="2" key="2">
    <citation type="submission" date="2023-01" db="EMBL/GenBank/DDBJ databases">
        <authorList>
            <person name="Sun Q."/>
            <person name="Evtushenko L."/>
        </authorList>
    </citation>
    <scope>NUCLEOTIDE SEQUENCE</scope>
    <source>
        <strain evidence="2">VKM Ac-1069</strain>
    </source>
</reference>
<gene>
    <name evidence="2" type="ORF">GCM10017577_13420</name>
</gene>
<sequence>MSGHANTQGGCTAMTAAEPPSAILLIRHGEKPEDDGRGERGVESSGRPNKHSLTPRGWQRSGALAVLFGDPALMAERGVSKPTRLFSPNYGHHTPHHRATQTLDGVAHRLEISQEYPATVDEGADLSAAVLDGGPGPVLVCWEHHRIPHIAARILTGTGQSVPRTWPDNRFDVIWVFRRDSVGPRPAYVFSQVPQRLLAGDRRDTISC</sequence>
<evidence type="ECO:0000256" key="1">
    <source>
        <dbReference type="SAM" id="MobiDB-lite"/>
    </source>
</evidence>
<evidence type="ECO:0000313" key="3">
    <source>
        <dbReference type="Proteomes" id="UP001143463"/>
    </source>
</evidence>